<protein>
    <submittedName>
        <fullName evidence="2">Uncharacterized protein</fullName>
    </submittedName>
</protein>
<sequence length="49" mass="5590">MTERTGHNNMEEYKPVINGPVETPVEAHRMVTVNKAEEELNNQKGQLPE</sequence>
<keyword evidence="3" id="KW-1185">Reference proteome</keyword>
<accession>A0A1G9VFJ0</accession>
<dbReference type="Proteomes" id="UP000199544">
    <property type="component" value="Unassembled WGS sequence"/>
</dbReference>
<gene>
    <name evidence="2" type="ORF">SAMN04488137_1561</name>
</gene>
<reference evidence="3" key="1">
    <citation type="submission" date="2016-10" db="EMBL/GenBank/DDBJ databases">
        <authorList>
            <person name="Varghese N."/>
            <person name="Submissions S."/>
        </authorList>
    </citation>
    <scope>NUCLEOTIDE SEQUENCE [LARGE SCALE GENOMIC DNA]</scope>
    <source>
        <strain evidence="3">CGMCC 1.6854</strain>
    </source>
</reference>
<name>A0A1G9VFJ0_9BACL</name>
<evidence type="ECO:0000256" key="1">
    <source>
        <dbReference type="SAM" id="MobiDB-lite"/>
    </source>
</evidence>
<feature type="compositionally biased region" description="Basic and acidic residues" evidence="1">
    <location>
        <begin position="1"/>
        <end position="14"/>
    </location>
</feature>
<dbReference type="STRING" id="459525.SAMN04488137_1561"/>
<organism evidence="2 3">
    <name type="scientific">Fictibacillus solisalsi</name>
    <dbReference type="NCBI Taxonomy" id="459525"/>
    <lineage>
        <taxon>Bacteria</taxon>
        <taxon>Bacillati</taxon>
        <taxon>Bacillota</taxon>
        <taxon>Bacilli</taxon>
        <taxon>Bacillales</taxon>
        <taxon>Fictibacillaceae</taxon>
        <taxon>Fictibacillus</taxon>
    </lineage>
</organism>
<dbReference type="RefSeq" id="WP_170834258.1">
    <property type="nucleotide sequence ID" value="NZ_FNHW01000001.1"/>
</dbReference>
<dbReference type="AlphaFoldDB" id="A0A1G9VFJ0"/>
<proteinExistence type="predicted"/>
<evidence type="ECO:0000313" key="3">
    <source>
        <dbReference type="Proteomes" id="UP000199544"/>
    </source>
</evidence>
<feature type="region of interest" description="Disordered" evidence="1">
    <location>
        <begin position="1"/>
        <end position="21"/>
    </location>
</feature>
<dbReference type="EMBL" id="FNHW01000001">
    <property type="protein sequence ID" value="SDM71012.1"/>
    <property type="molecule type" value="Genomic_DNA"/>
</dbReference>
<evidence type="ECO:0000313" key="2">
    <source>
        <dbReference type="EMBL" id="SDM71012.1"/>
    </source>
</evidence>